<dbReference type="GO" id="GO:0006897">
    <property type="term" value="P:endocytosis"/>
    <property type="evidence" value="ECO:0007669"/>
    <property type="project" value="InterPro"/>
</dbReference>
<organism evidence="9 10">
    <name type="scientific">Chaetomium globosum (strain ATCC 6205 / CBS 148.51 / DSM 1962 / NBRC 6347 / NRRL 1970)</name>
    <name type="common">Soil fungus</name>
    <dbReference type="NCBI Taxonomy" id="306901"/>
    <lineage>
        <taxon>Eukaryota</taxon>
        <taxon>Fungi</taxon>
        <taxon>Dikarya</taxon>
        <taxon>Ascomycota</taxon>
        <taxon>Pezizomycotina</taxon>
        <taxon>Sordariomycetes</taxon>
        <taxon>Sordariomycetidae</taxon>
        <taxon>Sordariales</taxon>
        <taxon>Chaetomiaceae</taxon>
        <taxon>Chaetomium</taxon>
    </lineage>
</organism>
<dbReference type="GO" id="GO:0051015">
    <property type="term" value="F:actin filament binding"/>
    <property type="evidence" value="ECO:0007669"/>
    <property type="project" value="TreeGrafter"/>
</dbReference>
<dbReference type="SUPFAM" id="SSF48464">
    <property type="entry name" value="ENTH/VHS domain"/>
    <property type="match status" value="1"/>
</dbReference>
<dbReference type="FunCoup" id="Q2H428">
    <property type="interactions" value="218"/>
</dbReference>
<keyword evidence="5" id="KW-0175">Coiled coil</keyword>
<comment type="similarity">
    <text evidence="2">Belongs to the SLA2 family.</text>
</comment>
<dbReference type="STRING" id="306901.Q2H428"/>
<feature type="compositionally biased region" description="Basic residues" evidence="6">
    <location>
        <begin position="326"/>
        <end position="338"/>
    </location>
</feature>
<dbReference type="EMBL" id="CH408031">
    <property type="protein sequence ID" value="EAQ89968.1"/>
    <property type="molecule type" value="Genomic_DNA"/>
</dbReference>
<dbReference type="OrthoDB" id="10262320at2759"/>
<evidence type="ECO:0000256" key="1">
    <source>
        <dbReference type="ARBA" id="ARBA00004496"/>
    </source>
</evidence>
<dbReference type="Pfam" id="PF01608">
    <property type="entry name" value="I_LWEQ"/>
    <property type="match status" value="1"/>
</dbReference>
<keyword evidence="10" id="KW-1185">Reference proteome</keyword>
<dbReference type="PANTHER" id="PTHR10407:SF15">
    <property type="entry name" value="HUNTINGTIN INTERACTING PROTEIN 1"/>
    <property type="match status" value="1"/>
</dbReference>
<dbReference type="GO" id="GO:0032051">
    <property type="term" value="F:clathrin light chain binding"/>
    <property type="evidence" value="ECO:0007669"/>
    <property type="project" value="TreeGrafter"/>
</dbReference>
<evidence type="ECO:0000256" key="6">
    <source>
        <dbReference type="SAM" id="MobiDB-lite"/>
    </source>
</evidence>
<keyword evidence="3" id="KW-0963">Cytoplasm</keyword>
<dbReference type="InterPro" id="IPR013809">
    <property type="entry name" value="ENTH"/>
</dbReference>
<dbReference type="GO" id="GO:0030136">
    <property type="term" value="C:clathrin-coated vesicle"/>
    <property type="evidence" value="ECO:0007669"/>
    <property type="project" value="TreeGrafter"/>
</dbReference>
<dbReference type="InterPro" id="IPR035964">
    <property type="entry name" value="I/LWEQ_dom_sf"/>
</dbReference>
<dbReference type="FunFam" id="1.25.40.90:FF:000021">
    <property type="entry name" value="Cytoskeleton assembly control protein Sla2"/>
    <property type="match status" value="1"/>
</dbReference>
<feature type="domain" description="I/LWEQ" evidence="8">
    <location>
        <begin position="771"/>
        <end position="1013"/>
    </location>
</feature>
<accession>Q2H428</accession>
<protein>
    <recommendedName>
        <fullName evidence="11">Cytoskeleton assembly control protein Sla2</fullName>
    </recommendedName>
</protein>
<proteinExistence type="inferred from homology"/>
<dbReference type="AlphaFoldDB" id="Q2H428"/>
<dbReference type="GO" id="GO:0048268">
    <property type="term" value="P:clathrin coat assembly"/>
    <property type="evidence" value="ECO:0007669"/>
    <property type="project" value="TreeGrafter"/>
</dbReference>
<dbReference type="SMART" id="SM00307">
    <property type="entry name" value="ILWEQ"/>
    <property type="match status" value="1"/>
</dbReference>
<evidence type="ECO:0000256" key="5">
    <source>
        <dbReference type="SAM" id="Coils"/>
    </source>
</evidence>
<dbReference type="GO" id="GO:0080025">
    <property type="term" value="F:phosphatidylinositol-3,5-bisphosphate binding"/>
    <property type="evidence" value="ECO:0007669"/>
    <property type="project" value="TreeGrafter"/>
</dbReference>
<name>Q2H428_CHAGB</name>
<evidence type="ECO:0000256" key="2">
    <source>
        <dbReference type="ARBA" id="ARBA00010135"/>
    </source>
</evidence>
<sequence length="1013" mass="114045">MATIRSLDHTKSEAELSINIKKATSPEESAPKRKHVRSCIVYTWDHKSSLSFWAGLKVQPILADEVQTFKALITVHKVLQEGHPVTLREAMANRGWIDSLNRGMAGEGMRGYGPLIKEYVYYLLAKLSFHKQHPEFNGTFEYEEYISLKAINDPNEGYETITDLMTLQDKIDQFQKLIFSHFRNVGNNECRISALVPLVTESYGIYKFITSMLRAMHSTTGDNDALEPLRGRYDAQHYRLVKFYYECSNLRYLTSLITIPKLPQDAPNLLAEDDNAPALPARPKQEIEKQPTPPPPPKSEEPDEINEFWKSEIDRQNREYEEQQRSRRRCGPSKRNGRPRAGWAELEQENLNARAQYERDQLMLQQYDQRVKALEGELQQLQNNFGQQVGSKDDQIRALQEQVNTWRTKYEALAKLYSQLRHEHLDLLQKFKSVQLKAASAQEAIDRREKLEREIKTKNLELADMIRERDRALHDKDRVSGSNKDEVEKLKRELRMALDRADNLERSKGNELSTMLSKYNREMADLEEALRNKTRALEDSQSKLRDGSSDLEALLREKEEELEVYKAGMDQTLIELNELRNNQGTSDQVLDGQIDALVLGQLDKINEIIDSVLQSGVQRVDDAMYELDSTMQAGNQNASPSYVLSQIEKASASATEFATSFNNFIADGPNSTHADLIKNVNVFSGAIADVCSNAKGLTRLATDEKKGDAMISGARQSAHATVSFFRSLLSFRLAGMDSLQKTDVVINSNHDVQMNLQKLNKVVETFAPGFGKLANKGDLGDVVDQELSRAADAIQAAVDRLNKLKNKPRDGYSTYELRVHDSILDAAMAITTAIAQLIKAATVTQQEIVQAGRGSSSRTAFYKKNNRWTEGLISAAKAVAGSTNTLIETADGVLSNRNSPEQLIVASNDVAASTAQLVAASRVKAGFMSKSQENLEQASKAVGAACRSLVRQVQAMIKDRNAGEEQVDYSKLGAHEFKVREMEQQVEILQLENSLSAARHRLGEMRKISYQEE</sequence>
<dbReference type="GO" id="GO:0030479">
    <property type="term" value="C:actin cortical patch"/>
    <property type="evidence" value="ECO:0007669"/>
    <property type="project" value="TreeGrafter"/>
</dbReference>
<feature type="domain" description="ENTH" evidence="7">
    <location>
        <begin position="8"/>
        <end position="137"/>
    </location>
</feature>
<evidence type="ECO:0008006" key="11">
    <source>
        <dbReference type="Google" id="ProtNLM"/>
    </source>
</evidence>
<dbReference type="InterPro" id="IPR008942">
    <property type="entry name" value="ENTH_VHS"/>
</dbReference>
<comment type="subcellular location">
    <subcellularLocation>
        <location evidence="1">Cytoplasm</location>
    </subcellularLocation>
</comment>
<evidence type="ECO:0000259" key="8">
    <source>
        <dbReference type="PROSITE" id="PS50945"/>
    </source>
</evidence>
<evidence type="ECO:0000313" key="10">
    <source>
        <dbReference type="Proteomes" id="UP000001056"/>
    </source>
</evidence>
<dbReference type="eggNOG" id="KOG0980">
    <property type="taxonomic scope" value="Eukaryota"/>
</dbReference>
<evidence type="ECO:0000313" key="9">
    <source>
        <dbReference type="EMBL" id="EAQ89968.1"/>
    </source>
</evidence>
<evidence type="ECO:0000256" key="3">
    <source>
        <dbReference type="ARBA" id="ARBA00022490"/>
    </source>
</evidence>
<feature type="compositionally biased region" description="Basic and acidic residues" evidence="6">
    <location>
        <begin position="307"/>
        <end position="325"/>
    </location>
</feature>
<dbReference type="SMART" id="SM00273">
    <property type="entry name" value="ENTH"/>
    <property type="match status" value="1"/>
</dbReference>
<dbReference type="Gene3D" id="1.20.1410.10">
    <property type="entry name" value="I/LWEQ domain"/>
    <property type="match status" value="1"/>
</dbReference>
<evidence type="ECO:0000256" key="4">
    <source>
        <dbReference type="ARBA" id="ARBA00023203"/>
    </source>
</evidence>
<dbReference type="VEuPathDB" id="FungiDB:CHGG_06587"/>
<dbReference type="InterPro" id="IPR002558">
    <property type="entry name" value="ILWEQ_dom"/>
</dbReference>
<reference evidence="10" key="1">
    <citation type="journal article" date="2015" name="Genome Announc.">
        <title>Draft genome sequence of the cellulolytic fungus Chaetomium globosum.</title>
        <authorList>
            <person name="Cuomo C.A."/>
            <person name="Untereiner W.A."/>
            <person name="Ma L.-J."/>
            <person name="Grabherr M."/>
            <person name="Birren B.W."/>
        </authorList>
    </citation>
    <scope>NUCLEOTIDE SEQUENCE [LARGE SCALE GENOMIC DNA]</scope>
    <source>
        <strain evidence="10">ATCC 6205 / CBS 148.51 / DSM 1962 / NBRC 6347 / NRRL 1970</strain>
    </source>
</reference>
<dbReference type="PROSITE" id="PS50945">
    <property type="entry name" value="I_LWEQ"/>
    <property type="match status" value="1"/>
</dbReference>
<gene>
    <name evidence="9" type="ORF">CHGG_06587</name>
</gene>
<dbReference type="GeneID" id="4390342"/>
<feature type="coiled-coil region" evidence="5">
    <location>
        <begin position="357"/>
        <end position="582"/>
    </location>
</feature>
<dbReference type="HOGENOM" id="CLU_004601_0_0_1"/>
<keyword evidence="4" id="KW-0009">Actin-binding</keyword>
<dbReference type="Gene3D" id="1.25.40.90">
    <property type="match status" value="1"/>
</dbReference>
<dbReference type="CDD" id="cd17007">
    <property type="entry name" value="ANTH_N_Sla2p"/>
    <property type="match status" value="1"/>
</dbReference>
<dbReference type="InterPro" id="IPR011417">
    <property type="entry name" value="ANTH_dom"/>
</dbReference>
<dbReference type="FunFam" id="1.20.1410.10:FF:000004">
    <property type="entry name" value="Cytoskeleton assembly control protein Sla2"/>
    <property type="match status" value="1"/>
</dbReference>
<dbReference type="Pfam" id="PF07651">
    <property type="entry name" value="ANTH"/>
    <property type="match status" value="1"/>
</dbReference>
<evidence type="ECO:0000259" key="7">
    <source>
        <dbReference type="PROSITE" id="PS50942"/>
    </source>
</evidence>
<dbReference type="GO" id="GO:0035615">
    <property type="term" value="F:clathrin adaptor activity"/>
    <property type="evidence" value="ECO:0007669"/>
    <property type="project" value="TreeGrafter"/>
</dbReference>
<dbReference type="Proteomes" id="UP000001056">
    <property type="component" value="Unassembled WGS sequence"/>
</dbReference>
<dbReference type="GO" id="GO:0007015">
    <property type="term" value="P:actin filament organization"/>
    <property type="evidence" value="ECO:0007669"/>
    <property type="project" value="TreeGrafter"/>
</dbReference>
<dbReference type="GO" id="GO:0043325">
    <property type="term" value="F:phosphatidylinositol-3,4-bisphosphate binding"/>
    <property type="evidence" value="ECO:0007669"/>
    <property type="project" value="TreeGrafter"/>
</dbReference>
<dbReference type="InterPro" id="IPR030224">
    <property type="entry name" value="Sla2_fam"/>
</dbReference>
<dbReference type="SUPFAM" id="SSF109885">
    <property type="entry name" value="I/LWEQ domain"/>
    <property type="match status" value="1"/>
</dbReference>
<dbReference type="OMA" id="FQMSVEM"/>
<dbReference type="PANTHER" id="PTHR10407">
    <property type="entry name" value="HUNTINGTIN INTERACTING PROTEIN 1"/>
    <property type="match status" value="1"/>
</dbReference>
<feature type="region of interest" description="Disordered" evidence="6">
    <location>
        <begin position="268"/>
        <end position="343"/>
    </location>
</feature>
<dbReference type="PROSITE" id="PS50942">
    <property type="entry name" value="ENTH"/>
    <property type="match status" value="1"/>
</dbReference>
<dbReference type="InParanoid" id="Q2H428"/>
<dbReference type="RefSeq" id="XP_001222682.1">
    <property type="nucleotide sequence ID" value="XM_001222681.1"/>
</dbReference>